<dbReference type="Proteomes" id="UP000887540">
    <property type="component" value="Unplaced"/>
</dbReference>
<evidence type="ECO:0000313" key="2">
    <source>
        <dbReference type="WBParaSite" id="ACRNAN_Path_716.g2701.t1"/>
    </source>
</evidence>
<organism evidence="1 2">
    <name type="scientific">Acrobeloides nanus</name>
    <dbReference type="NCBI Taxonomy" id="290746"/>
    <lineage>
        <taxon>Eukaryota</taxon>
        <taxon>Metazoa</taxon>
        <taxon>Ecdysozoa</taxon>
        <taxon>Nematoda</taxon>
        <taxon>Chromadorea</taxon>
        <taxon>Rhabditida</taxon>
        <taxon>Tylenchina</taxon>
        <taxon>Cephalobomorpha</taxon>
        <taxon>Cephaloboidea</taxon>
        <taxon>Cephalobidae</taxon>
        <taxon>Acrobeloides</taxon>
    </lineage>
</organism>
<reference evidence="2" key="1">
    <citation type="submission" date="2022-11" db="UniProtKB">
        <authorList>
            <consortium name="WormBaseParasite"/>
        </authorList>
    </citation>
    <scope>IDENTIFICATION</scope>
</reference>
<protein>
    <submittedName>
        <fullName evidence="2">Uncharacterized protein</fullName>
    </submittedName>
</protein>
<dbReference type="WBParaSite" id="ACRNAN_Path_716.g2701.t1">
    <property type="protein sequence ID" value="ACRNAN_Path_716.g2701.t1"/>
    <property type="gene ID" value="ACRNAN_Path_716.g2701"/>
</dbReference>
<name>A0A914CAL7_9BILA</name>
<accession>A0A914CAL7</accession>
<proteinExistence type="predicted"/>
<evidence type="ECO:0000313" key="1">
    <source>
        <dbReference type="Proteomes" id="UP000887540"/>
    </source>
</evidence>
<dbReference type="AlphaFoldDB" id="A0A914CAL7"/>
<keyword evidence="1" id="KW-1185">Reference proteome</keyword>
<sequence length="101" mass="11983">MTATLMLFKNYMDPSQLIKTIVVGGNSSEYFLCKEIENSKKIFSELVLNKKEVDVIYRDYPKYDSYEITRNDGWTFKCDLKKENRTVVYNIIIMIFKKSRS</sequence>